<gene>
    <name evidence="1" type="ORF">HII27_12240</name>
</gene>
<evidence type="ECO:0000313" key="2">
    <source>
        <dbReference type="Proteomes" id="UP000607331"/>
    </source>
</evidence>
<dbReference type="EMBL" id="JABBJF010000009">
    <property type="protein sequence ID" value="MBC1186482.1"/>
    <property type="molecule type" value="Genomic_DNA"/>
</dbReference>
<dbReference type="PANTHER" id="PTHR43273:SF3">
    <property type="entry name" value="ANAEROBIC SULFATASE-MATURATING ENZYME HOMOLOG ASLB-RELATED"/>
    <property type="match status" value="1"/>
</dbReference>
<reference evidence="1 2" key="1">
    <citation type="submission" date="2020-04" db="EMBL/GenBank/DDBJ databases">
        <title>The draft genome of Kluyvera sichuanensis strain SCKS090646.</title>
        <authorList>
            <person name="Wei L."/>
            <person name="Liu L."/>
            <person name="Feng Y."/>
            <person name="Zong Z."/>
        </authorList>
    </citation>
    <scope>NUCLEOTIDE SEQUENCE [LARGE SCALE GENOMIC DNA]</scope>
    <source>
        <strain evidence="1 2">090646</strain>
    </source>
</reference>
<comment type="caution">
    <text evidence="1">The sequence shown here is derived from an EMBL/GenBank/DDBJ whole genome shotgun (WGS) entry which is preliminary data.</text>
</comment>
<protein>
    <submittedName>
        <fullName evidence="1">Radical SAM protein</fullName>
    </submittedName>
</protein>
<accession>A0ABR6RTM1</accession>
<evidence type="ECO:0000313" key="1">
    <source>
        <dbReference type="EMBL" id="MBC1186482.1"/>
    </source>
</evidence>
<proteinExistence type="predicted"/>
<dbReference type="Proteomes" id="UP000607331">
    <property type="component" value="Unassembled WGS sequence"/>
</dbReference>
<organism evidence="1 2">
    <name type="scientific">Kluyvera sichuanensis</name>
    <dbReference type="NCBI Taxonomy" id="2725494"/>
    <lineage>
        <taxon>Bacteria</taxon>
        <taxon>Pseudomonadati</taxon>
        <taxon>Pseudomonadota</taxon>
        <taxon>Gammaproteobacteria</taxon>
        <taxon>Enterobacterales</taxon>
        <taxon>Enterobacteriaceae</taxon>
        <taxon>Kluyvera</taxon>
    </lineage>
</organism>
<name>A0ABR6RTM1_9ENTR</name>
<dbReference type="Gene3D" id="3.20.20.70">
    <property type="entry name" value="Aldolase class I"/>
    <property type="match status" value="2"/>
</dbReference>
<dbReference type="InterPro" id="IPR013785">
    <property type="entry name" value="Aldolase_TIM"/>
</dbReference>
<dbReference type="InterPro" id="IPR023867">
    <property type="entry name" value="Sulphatase_maturase_rSAM"/>
</dbReference>
<dbReference type="PANTHER" id="PTHR43273">
    <property type="entry name" value="ANAEROBIC SULFATASE-MATURATING ENZYME HOMOLOG ASLB-RELATED"/>
    <property type="match status" value="1"/>
</dbReference>
<keyword evidence="2" id="KW-1185">Reference proteome</keyword>
<sequence length="167" mass="19108">MSEGTLRSMVSRQNCLQPQHWYRELRQTGTTSVQLIPQIERDASGKLSEGSVQPEEWGAFLCAVFDLWVREDISTIRIQLFESTLAIWRGYSPLIASNADNPCGECSVLRFCHGTCPEPPFSEGKNALCEGYHRFFTYSEPHMKAMRDLLKQRRSPMELMVMLSQAE</sequence>